<organism evidence="3 4">
    <name type="scientific">Zymoseptoria tritici ST99CH_1A5</name>
    <dbReference type="NCBI Taxonomy" id="1276529"/>
    <lineage>
        <taxon>Eukaryota</taxon>
        <taxon>Fungi</taxon>
        <taxon>Dikarya</taxon>
        <taxon>Ascomycota</taxon>
        <taxon>Pezizomycotina</taxon>
        <taxon>Dothideomycetes</taxon>
        <taxon>Dothideomycetidae</taxon>
        <taxon>Mycosphaerellales</taxon>
        <taxon>Mycosphaerellaceae</taxon>
        <taxon>Zymoseptoria</taxon>
    </lineage>
</organism>
<dbReference type="Proteomes" id="UP000215453">
    <property type="component" value="Chromosome 11"/>
</dbReference>
<evidence type="ECO:0000256" key="1">
    <source>
        <dbReference type="SAM" id="SignalP"/>
    </source>
</evidence>
<evidence type="ECO:0000259" key="2">
    <source>
        <dbReference type="Pfam" id="PF14856"/>
    </source>
</evidence>
<name>A0A1Y6M012_ZYMTR</name>
<reference evidence="3 4" key="1">
    <citation type="submission" date="2016-10" db="EMBL/GenBank/DDBJ databases">
        <authorList>
            <person name="Varghese N."/>
        </authorList>
    </citation>
    <scope>NUCLEOTIDE SEQUENCE [LARGE SCALE GENOMIC DNA]</scope>
</reference>
<accession>A0A1Y6M012</accession>
<dbReference type="InterPro" id="IPR029226">
    <property type="entry name" value="Ecp2-like"/>
</dbReference>
<gene>
    <name evidence="3" type="ORF">ZT1A5_G10477</name>
</gene>
<feature type="domain" description="Ecp2 effector protein-like" evidence="2">
    <location>
        <begin position="39"/>
        <end position="142"/>
    </location>
</feature>
<feature type="signal peptide" evidence="1">
    <location>
        <begin position="1"/>
        <end position="19"/>
    </location>
</feature>
<protein>
    <recommendedName>
        <fullName evidence="2">Ecp2 effector protein-like domain-containing protein</fullName>
    </recommendedName>
</protein>
<sequence length="164" mass="17235">MLFTQSLTLVALLTTSALASPLAQNGGGTAGTTGLRNNCDGSTFVPVTGSAGNAPSKYDCQLLRDGYIAKQNKSWLISGPRIIGTVRTCQFSATVDVSGTSGWIGRDDIMDLMKDSLNLWKDGETTQVQGAMQVGESGDVNCVAGKKGEGQKIKCSICSFQFNL</sequence>
<evidence type="ECO:0000313" key="4">
    <source>
        <dbReference type="Proteomes" id="UP000215453"/>
    </source>
</evidence>
<proteinExistence type="predicted"/>
<dbReference type="AlphaFoldDB" id="A0A1Y6M012"/>
<feature type="chain" id="PRO_5012644774" description="Ecp2 effector protein-like domain-containing protein" evidence="1">
    <location>
        <begin position="20"/>
        <end position="164"/>
    </location>
</feature>
<evidence type="ECO:0000313" key="3">
    <source>
        <dbReference type="EMBL" id="SMY29030.1"/>
    </source>
</evidence>
<dbReference type="Pfam" id="PF14856">
    <property type="entry name" value="Hce2"/>
    <property type="match status" value="1"/>
</dbReference>
<keyword evidence="1" id="KW-0732">Signal</keyword>
<dbReference type="EMBL" id="LT882686">
    <property type="protein sequence ID" value="SMY29030.1"/>
    <property type="molecule type" value="Genomic_DNA"/>
</dbReference>